<proteinExistence type="predicted"/>
<accession>A0A1H0VZZ7</accession>
<dbReference type="RefSeq" id="WP_092838226.1">
    <property type="nucleotide sequence ID" value="NZ_CP028290.1"/>
</dbReference>
<dbReference type="AlphaFoldDB" id="A0A1H0VZZ7"/>
<keyword evidence="2" id="KW-1185">Reference proteome</keyword>
<organism evidence="1 2">
    <name type="scientific">Paracidovorax cattleyae</name>
    <dbReference type="NCBI Taxonomy" id="80868"/>
    <lineage>
        <taxon>Bacteria</taxon>
        <taxon>Pseudomonadati</taxon>
        <taxon>Pseudomonadota</taxon>
        <taxon>Betaproteobacteria</taxon>
        <taxon>Burkholderiales</taxon>
        <taxon>Comamonadaceae</taxon>
        <taxon>Paracidovorax</taxon>
    </lineage>
</organism>
<name>A0A1H0VZZ7_9BURK</name>
<dbReference type="Proteomes" id="UP000199317">
    <property type="component" value="Unassembled WGS sequence"/>
</dbReference>
<dbReference type="OrthoDB" id="9154310at2"/>
<evidence type="ECO:0000313" key="1">
    <source>
        <dbReference type="EMBL" id="SDP83992.1"/>
    </source>
</evidence>
<evidence type="ECO:0000313" key="2">
    <source>
        <dbReference type="Proteomes" id="UP000199317"/>
    </source>
</evidence>
<sequence length="189" mass="19395">MSRNRTPWILLAGALSLGGCSPSLDWRSVRMDDAGLTALLPCKPEHAVRPVELQGRSVELSMAGCDADGATFAVSHMALPQGAGAAEAGVVLAQWRAATLARIGVPVDAAGPGAPFTPPGALPLPQSVRLQARGAAPGQGSAVAVDAAWFARAEAAEGGPRMRLFHAVIYSPQPRAAVADTFFPGLALR</sequence>
<gene>
    <name evidence="1" type="ORF">SAMN04489708_13066</name>
</gene>
<reference evidence="2" key="1">
    <citation type="submission" date="2016-10" db="EMBL/GenBank/DDBJ databases">
        <authorList>
            <person name="Varghese N."/>
            <person name="Submissions S."/>
        </authorList>
    </citation>
    <scope>NUCLEOTIDE SEQUENCE [LARGE SCALE GENOMIC DNA]</scope>
    <source>
        <strain evidence="2">DSM 17101</strain>
    </source>
</reference>
<protein>
    <submittedName>
        <fullName evidence="1">Uncharacterized protein</fullName>
    </submittedName>
</protein>
<dbReference type="PROSITE" id="PS51257">
    <property type="entry name" value="PROKAR_LIPOPROTEIN"/>
    <property type="match status" value="1"/>
</dbReference>
<dbReference type="EMBL" id="FNJL01000030">
    <property type="protein sequence ID" value="SDP83992.1"/>
    <property type="molecule type" value="Genomic_DNA"/>
</dbReference>